<evidence type="ECO:0000256" key="1">
    <source>
        <dbReference type="ARBA" id="ARBA00004418"/>
    </source>
</evidence>
<keyword evidence="14" id="KW-1133">Transmembrane helix</keyword>
<evidence type="ECO:0000256" key="2">
    <source>
        <dbReference type="ARBA" id="ARBA00004856"/>
    </source>
</evidence>
<evidence type="ECO:0000256" key="5">
    <source>
        <dbReference type="ARBA" id="ARBA00022723"/>
    </source>
</evidence>
<evidence type="ECO:0000256" key="14">
    <source>
        <dbReference type="SAM" id="Phobius"/>
    </source>
</evidence>
<dbReference type="InterPro" id="IPR009056">
    <property type="entry name" value="Cyt_c-like_dom"/>
</dbReference>
<dbReference type="Pfam" id="PF03150">
    <property type="entry name" value="CCP_MauG"/>
    <property type="match status" value="1"/>
</dbReference>
<evidence type="ECO:0000256" key="10">
    <source>
        <dbReference type="ARBA" id="ARBA00023004"/>
    </source>
</evidence>
<dbReference type="GO" id="GO:0020037">
    <property type="term" value="F:heme binding"/>
    <property type="evidence" value="ECO:0007669"/>
    <property type="project" value="InterPro"/>
</dbReference>
<keyword evidence="14" id="KW-0472">Membrane</keyword>
<feature type="transmembrane region" description="Helical" evidence="14">
    <location>
        <begin position="7"/>
        <end position="24"/>
    </location>
</feature>
<dbReference type="SUPFAM" id="SSF46626">
    <property type="entry name" value="Cytochrome c"/>
    <property type="match status" value="2"/>
</dbReference>
<reference evidence="16" key="2">
    <citation type="submission" date="2012-09" db="EMBL/GenBank/DDBJ databases">
        <title>The complete sequence of Psychroflexus torquis an extreme psychrophile from sea-ice that is stimulated by light.</title>
        <authorList>
            <person name="Feng S."/>
            <person name="Powell S.M."/>
            <person name="Bowman J.P."/>
        </authorList>
    </citation>
    <scope>NUCLEOTIDE SEQUENCE [LARGE SCALE GENOMIC DNA]</scope>
    <source>
        <strain evidence="16">ATCC 700755</strain>
    </source>
</reference>
<evidence type="ECO:0000313" key="16">
    <source>
        <dbReference type="EMBL" id="AFU70102.1"/>
    </source>
</evidence>
<dbReference type="eggNOG" id="COG1858">
    <property type="taxonomic scope" value="Bacteria"/>
</dbReference>
<comment type="pathway">
    <text evidence="2">One-carbon metabolism; methylamine degradation.</text>
</comment>
<evidence type="ECO:0000256" key="8">
    <source>
        <dbReference type="ARBA" id="ARBA00022982"/>
    </source>
</evidence>
<dbReference type="KEGG" id="ptq:P700755_003478"/>
<evidence type="ECO:0000313" key="17">
    <source>
        <dbReference type="Proteomes" id="UP000008514"/>
    </source>
</evidence>
<dbReference type="AlphaFoldDB" id="K4IHU4"/>
<evidence type="ECO:0000256" key="4">
    <source>
        <dbReference type="ARBA" id="ARBA00022617"/>
    </source>
</evidence>
<evidence type="ECO:0000256" key="12">
    <source>
        <dbReference type="ARBA" id="ARBA00073576"/>
    </source>
</evidence>
<evidence type="ECO:0000256" key="11">
    <source>
        <dbReference type="ARBA" id="ARBA00058991"/>
    </source>
</evidence>
<dbReference type="EMBL" id="CP003879">
    <property type="protein sequence ID" value="AFU70102.1"/>
    <property type="molecule type" value="Genomic_DNA"/>
</dbReference>
<keyword evidence="10 13" id="KW-0408">Iron</keyword>
<comment type="function">
    <text evidence="11">Involved in methylamine metabolism. Essential for the maturation of the beta subunit of MADH, presumably via a step in the biosynthesis of tryptophan tryptophylquinone (TTQ), the cofactor of MADH.</text>
</comment>
<keyword evidence="17" id="KW-1185">Reference proteome</keyword>
<keyword evidence="8" id="KW-0249">Electron transport</keyword>
<dbReference type="PANTHER" id="PTHR30600:SF10">
    <property type="entry name" value="BLL6722 PROTEIN"/>
    <property type="match status" value="1"/>
</dbReference>
<evidence type="ECO:0000256" key="7">
    <source>
        <dbReference type="ARBA" id="ARBA00022764"/>
    </source>
</evidence>
<organism evidence="16 17">
    <name type="scientific">Psychroflexus torquis (strain ATCC 700755 / CIP 106069 / ACAM 623)</name>
    <dbReference type="NCBI Taxonomy" id="313595"/>
    <lineage>
        <taxon>Bacteria</taxon>
        <taxon>Pseudomonadati</taxon>
        <taxon>Bacteroidota</taxon>
        <taxon>Flavobacteriia</taxon>
        <taxon>Flavobacteriales</taxon>
        <taxon>Flavobacteriaceae</taxon>
        <taxon>Psychroflexus</taxon>
    </lineage>
</organism>
<keyword evidence="7" id="KW-0574">Periplasm</keyword>
<evidence type="ECO:0000256" key="9">
    <source>
        <dbReference type="ARBA" id="ARBA00023002"/>
    </source>
</evidence>
<dbReference type="GO" id="GO:0009055">
    <property type="term" value="F:electron transfer activity"/>
    <property type="evidence" value="ECO:0007669"/>
    <property type="project" value="InterPro"/>
</dbReference>
<dbReference type="Proteomes" id="UP000008514">
    <property type="component" value="Chromosome"/>
</dbReference>
<keyword evidence="4 13" id="KW-0349">Heme</keyword>
<dbReference type="GO" id="GO:0046872">
    <property type="term" value="F:metal ion binding"/>
    <property type="evidence" value="ECO:0007669"/>
    <property type="project" value="UniProtKB-KW"/>
</dbReference>
<dbReference type="InterPro" id="IPR036909">
    <property type="entry name" value="Cyt_c-like_dom_sf"/>
</dbReference>
<keyword evidence="14" id="KW-0812">Transmembrane</keyword>
<dbReference type="InterPro" id="IPR004852">
    <property type="entry name" value="Di-haem_cyt_c_peroxidsae"/>
</dbReference>
<proteinExistence type="predicted"/>
<evidence type="ECO:0000256" key="6">
    <source>
        <dbReference type="ARBA" id="ARBA00022729"/>
    </source>
</evidence>
<dbReference type="RefSeq" id="WP_015025649.1">
    <property type="nucleotide sequence ID" value="NC_018721.1"/>
</dbReference>
<gene>
    <name evidence="16" type="ordered locus">P700755_003478</name>
</gene>
<feature type="domain" description="Cytochrome c" evidence="15">
    <location>
        <begin position="87"/>
        <end position="195"/>
    </location>
</feature>
<keyword evidence="6" id="KW-0732">Signal</keyword>
<keyword evidence="9" id="KW-0560">Oxidoreductase</keyword>
<dbReference type="STRING" id="313595.P700755_003478"/>
<sequence>MTLKIKHIYSFLILAGLIFIVLAFKANDKNESASYNDYDELRKLYGSGDQTLWPEPVLDPSIDENKFQDLGTLLEVEFPESNPYSKEKAELGEQLFFEKRLSQSGQIACASCHDPSHAWADPNRKSKGHNGLEGNRNSMSILNTAYVKKLFWDGRVETLEEQVKFPIEDPREMNLSLDLAVENIKNASGYIEKFENAFGTKHITAELISKAIATFERTKTSGFSKFDKFINGETNLFTDEEVLGLHIYRTKANCISCHNTPLFSDNQFHNDGQSLFGSSHQDLGLFEKTKDSLDMGKFRTPSLREVNETGPWMHNGNFLTLTEIIDYYNLGNPSPIQKKVLKEHKGTLPKTSTVLRNLRLSDEEKSALIAFIKTLSSNF</sequence>
<dbReference type="InterPro" id="IPR051395">
    <property type="entry name" value="Cytochrome_c_Peroxidase/MauG"/>
</dbReference>
<dbReference type="PROSITE" id="PS51007">
    <property type="entry name" value="CYTC"/>
    <property type="match status" value="2"/>
</dbReference>
<evidence type="ECO:0000256" key="13">
    <source>
        <dbReference type="PROSITE-ProRule" id="PRU00433"/>
    </source>
</evidence>
<protein>
    <recommendedName>
        <fullName evidence="12">Methylamine utilization protein MauG</fullName>
    </recommendedName>
</protein>
<evidence type="ECO:0000259" key="15">
    <source>
        <dbReference type="PROSITE" id="PS51007"/>
    </source>
</evidence>
<keyword evidence="5 13" id="KW-0479">Metal-binding</keyword>
<evidence type="ECO:0000256" key="3">
    <source>
        <dbReference type="ARBA" id="ARBA00022448"/>
    </source>
</evidence>
<comment type="subcellular location">
    <subcellularLocation>
        <location evidence="1">Periplasm</location>
    </subcellularLocation>
</comment>
<dbReference type="FunFam" id="1.10.760.10:FF:000019">
    <property type="entry name" value="Di-heme cytochrome C peroxidase"/>
    <property type="match status" value="1"/>
</dbReference>
<dbReference type="PANTHER" id="PTHR30600">
    <property type="entry name" value="CYTOCHROME C PEROXIDASE-RELATED"/>
    <property type="match status" value="1"/>
</dbReference>
<dbReference type="GO" id="GO:0004130">
    <property type="term" value="F:cytochrome-c peroxidase activity"/>
    <property type="evidence" value="ECO:0007669"/>
    <property type="project" value="TreeGrafter"/>
</dbReference>
<feature type="domain" description="Cytochrome c" evidence="15">
    <location>
        <begin position="239"/>
        <end position="376"/>
    </location>
</feature>
<accession>K4IHU4</accession>
<name>K4IHU4_PSYTT</name>
<reference evidence="16" key="1">
    <citation type="submission" date="2006-03" db="EMBL/GenBank/DDBJ databases">
        <authorList>
            <person name="Bowman J."/>
            <person name="Ferriera S."/>
            <person name="Johnson J."/>
            <person name="Kravitz S."/>
            <person name="Halpern A."/>
            <person name="Remington K."/>
            <person name="Beeson K."/>
            <person name="Tran B."/>
            <person name="Rogers Y.-H."/>
            <person name="Friedman R."/>
            <person name="Venter J.C."/>
        </authorList>
    </citation>
    <scope>NUCLEOTIDE SEQUENCE [LARGE SCALE GENOMIC DNA]</scope>
    <source>
        <strain evidence="16">ATCC 700755</strain>
    </source>
</reference>
<dbReference type="Gene3D" id="1.10.760.10">
    <property type="entry name" value="Cytochrome c-like domain"/>
    <property type="match status" value="2"/>
</dbReference>
<dbReference type="HOGENOM" id="CLU_034652_3_2_10"/>
<keyword evidence="3" id="KW-0813">Transport</keyword>
<keyword evidence="16" id="KW-0575">Peroxidase</keyword>
<dbReference type="GO" id="GO:0042597">
    <property type="term" value="C:periplasmic space"/>
    <property type="evidence" value="ECO:0007669"/>
    <property type="project" value="UniProtKB-SubCell"/>
</dbReference>